<feature type="compositionally biased region" description="Polar residues" evidence="5">
    <location>
        <begin position="822"/>
        <end position="838"/>
    </location>
</feature>
<dbReference type="Proteomes" id="UP001459277">
    <property type="component" value="Unassembled WGS sequence"/>
</dbReference>
<evidence type="ECO:0000256" key="5">
    <source>
        <dbReference type="SAM" id="MobiDB-lite"/>
    </source>
</evidence>
<gene>
    <name evidence="7" type="ORF">SO802_010931</name>
</gene>
<feature type="compositionally biased region" description="Polar residues" evidence="5">
    <location>
        <begin position="184"/>
        <end position="200"/>
    </location>
</feature>
<keyword evidence="8" id="KW-1185">Reference proteome</keyword>
<dbReference type="Pfam" id="PF04434">
    <property type="entry name" value="SWIM"/>
    <property type="match status" value="1"/>
</dbReference>
<evidence type="ECO:0000313" key="7">
    <source>
        <dbReference type="EMBL" id="KAL0009429.1"/>
    </source>
</evidence>
<dbReference type="Pfam" id="PF10551">
    <property type="entry name" value="MULE"/>
    <property type="match status" value="1"/>
</dbReference>
<feature type="compositionally biased region" description="Basic residues" evidence="5">
    <location>
        <begin position="768"/>
        <end position="781"/>
    </location>
</feature>
<name>A0AAW2DIN8_9ROSI</name>
<dbReference type="PANTHER" id="PTHR31973:SF187">
    <property type="entry name" value="MUTATOR TRANSPOSASE MUDRA PROTEIN"/>
    <property type="match status" value="1"/>
</dbReference>
<feature type="region of interest" description="Disordered" evidence="5">
    <location>
        <begin position="988"/>
        <end position="1011"/>
    </location>
</feature>
<evidence type="ECO:0000256" key="3">
    <source>
        <dbReference type="ARBA" id="ARBA00022833"/>
    </source>
</evidence>
<dbReference type="GO" id="GO:0008270">
    <property type="term" value="F:zinc ion binding"/>
    <property type="evidence" value="ECO:0007669"/>
    <property type="project" value="UniProtKB-KW"/>
</dbReference>
<evidence type="ECO:0000259" key="6">
    <source>
        <dbReference type="PROSITE" id="PS50966"/>
    </source>
</evidence>
<feature type="compositionally biased region" description="Low complexity" evidence="5">
    <location>
        <begin position="895"/>
        <end position="911"/>
    </location>
</feature>
<proteinExistence type="predicted"/>
<dbReference type="InterPro" id="IPR058594">
    <property type="entry name" value="PB1-like_dom_pln"/>
</dbReference>
<feature type="region of interest" description="Disordered" evidence="5">
    <location>
        <begin position="813"/>
        <end position="846"/>
    </location>
</feature>
<feature type="compositionally biased region" description="Basic and acidic residues" evidence="5">
    <location>
        <begin position="1000"/>
        <end position="1011"/>
    </location>
</feature>
<feature type="region of interest" description="Disordered" evidence="5">
    <location>
        <begin position="757"/>
        <end position="793"/>
    </location>
</feature>
<accession>A0AAW2DIN8</accession>
<keyword evidence="1" id="KW-0479">Metal-binding</keyword>
<keyword evidence="2 4" id="KW-0863">Zinc-finger</keyword>
<organism evidence="7 8">
    <name type="scientific">Lithocarpus litseifolius</name>
    <dbReference type="NCBI Taxonomy" id="425828"/>
    <lineage>
        <taxon>Eukaryota</taxon>
        <taxon>Viridiplantae</taxon>
        <taxon>Streptophyta</taxon>
        <taxon>Embryophyta</taxon>
        <taxon>Tracheophyta</taxon>
        <taxon>Spermatophyta</taxon>
        <taxon>Magnoliopsida</taxon>
        <taxon>eudicotyledons</taxon>
        <taxon>Gunneridae</taxon>
        <taxon>Pentapetalae</taxon>
        <taxon>rosids</taxon>
        <taxon>fabids</taxon>
        <taxon>Fagales</taxon>
        <taxon>Fagaceae</taxon>
        <taxon>Lithocarpus</taxon>
    </lineage>
</organism>
<protein>
    <recommendedName>
        <fullName evidence="6">SWIM-type domain-containing protein</fullName>
    </recommendedName>
</protein>
<reference evidence="7 8" key="1">
    <citation type="submission" date="2024-01" db="EMBL/GenBank/DDBJ databases">
        <title>A telomere-to-telomere, gap-free genome of sweet tea (Lithocarpus litseifolius).</title>
        <authorList>
            <person name="Zhou J."/>
        </authorList>
    </citation>
    <scope>NUCLEOTIDE SEQUENCE [LARGE SCALE GENOMIC DNA]</scope>
    <source>
        <strain evidence="7">Zhou-2022a</strain>
        <tissue evidence="7">Leaf</tissue>
    </source>
</reference>
<dbReference type="PROSITE" id="PS50966">
    <property type="entry name" value="ZF_SWIM"/>
    <property type="match status" value="1"/>
</dbReference>
<evidence type="ECO:0000313" key="8">
    <source>
        <dbReference type="Proteomes" id="UP001459277"/>
    </source>
</evidence>
<dbReference type="InterPro" id="IPR007527">
    <property type="entry name" value="Znf_SWIM"/>
</dbReference>
<feature type="compositionally biased region" description="Acidic residues" evidence="5">
    <location>
        <begin position="146"/>
        <end position="164"/>
    </location>
</feature>
<feature type="region of interest" description="Disordered" evidence="5">
    <location>
        <begin position="882"/>
        <end position="938"/>
    </location>
</feature>
<dbReference type="SMART" id="SM00575">
    <property type="entry name" value="ZnF_PMZ"/>
    <property type="match status" value="1"/>
</dbReference>
<dbReference type="InterPro" id="IPR018289">
    <property type="entry name" value="MULE_transposase_dom"/>
</dbReference>
<dbReference type="EMBL" id="JAZDWU010000003">
    <property type="protein sequence ID" value="KAL0009429.1"/>
    <property type="molecule type" value="Genomic_DNA"/>
</dbReference>
<feature type="region of interest" description="Disordered" evidence="5">
    <location>
        <begin position="146"/>
        <end position="200"/>
    </location>
</feature>
<dbReference type="Pfam" id="PF03108">
    <property type="entry name" value="DBD_Tnp_Mut"/>
    <property type="match status" value="1"/>
</dbReference>
<dbReference type="Pfam" id="PF26130">
    <property type="entry name" value="PB1-like"/>
    <property type="match status" value="1"/>
</dbReference>
<evidence type="ECO:0000256" key="2">
    <source>
        <dbReference type="ARBA" id="ARBA00022771"/>
    </source>
</evidence>
<feature type="compositionally biased region" description="Basic residues" evidence="5">
    <location>
        <begin position="921"/>
        <end position="930"/>
    </location>
</feature>
<sequence>MDEFSVEGHHGGKLLNNPIRYEEVAINYFDGYDRDCWSAQELRNMVGKLGYTSYGKLWYRMPMVSLEDGGLRPVTTDNDDLAMGMADAVQGHKVIELYVEHCVDVPNIIDDVGNFSQSVVAVGGVGCDASFDDVLKGYDCDMDEGDDINISDNSEDSSGSDDDAFDKLVMGPVDLGQASKEQDSNMSTGSNAKIVTGLSDNDQPYESEVLLSMDDDEDNNDIPPYPVFIPPTNPKHTYFVKGMLFISLEQFKNAVTDYAVHGGWGIRFKKNNKVRVRAICQDGCKWIAYVAKMRDQMTFQMRTYYGRHTCTRTFKNMRCTSKWLGKTLVGELSDHPNMTSSTIVKRAQEKYVVHISRSKAHRAKVCAQDMITGNQAAHFTNIREYCAKLLRTNRGSSVLLNVVTVNLPIEEIERPRRTLCPQFQRLYVCLDACKKGFIACRPFIGVDACHLKGHYGGQLMTAVATDPNDQLFPLAFAVVEAETKDSWTWFILKLISDVNAGSQRRLTFISDQQKGLIPTFEELMPGVDHRLCVRHLYNNFKKKYPGLILRDIFWRIAPATYYKQWDREMKELKSVSTQAFEWVSGHSPSQWCKHAFSVYPKCDSLTNNMCESFNSVILDSREKPVIHLVEDLRLYLMRKFQSCKDQMMKSEDELCKVTRKKLEKNINASGNWMSTWAGDDKFEVHCGAMQFIVDLADKSCTCRRWDLTGVPCCHAISCIFYKKEPVEPYVNQCLKMQTYAACYEPMVMPMNGPDMWEDTGFEPVGPPRKQRPPGRPKKHRKRDADEQRPQSSKLRRRLVMKCQYCKEVGHNKRTCKGKVGGNQRQPTSQQQSNFTQPTMGEGASASASAGIGVDAGVGAGASINAHVSAYENQPLQSIIPPHSAASAQTHSEGGANAQSTANATATTSTNAENGQSDPLPRGKKSKKPRRKAIDTPWGKIKPWVSNVPLPEIWGPPPSWKGNSSITKETLMATSQNARYRETFNILGSQESVDAPPSFRGESENGKKGSRG</sequence>
<dbReference type="PANTHER" id="PTHR31973">
    <property type="entry name" value="POLYPROTEIN, PUTATIVE-RELATED"/>
    <property type="match status" value="1"/>
</dbReference>
<dbReference type="InterPro" id="IPR006564">
    <property type="entry name" value="Znf_PMZ"/>
</dbReference>
<evidence type="ECO:0000256" key="4">
    <source>
        <dbReference type="PROSITE-ProRule" id="PRU00325"/>
    </source>
</evidence>
<dbReference type="InterPro" id="IPR004332">
    <property type="entry name" value="Transposase_MuDR"/>
</dbReference>
<feature type="domain" description="SWIM-type" evidence="6">
    <location>
        <begin position="691"/>
        <end position="723"/>
    </location>
</feature>
<keyword evidence="3" id="KW-0862">Zinc</keyword>
<comment type="caution">
    <text evidence="7">The sequence shown here is derived from an EMBL/GenBank/DDBJ whole genome shotgun (WGS) entry which is preliminary data.</text>
</comment>
<evidence type="ECO:0000256" key="1">
    <source>
        <dbReference type="ARBA" id="ARBA00022723"/>
    </source>
</evidence>
<dbReference type="AlphaFoldDB" id="A0AAW2DIN8"/>